<gene>
    <name evidence="1" type="ORF">BDV96DRAFT_653904</name>
</gene>
<accession>A0A6A5YKS3</accession>
<dbReference type="Proteomes" id="UP000799770">
    <property type="component" value="Unassembled WGS sequence"/>
</dbReference>
<reference evidence="1" key="1">
    <citation type="journal article" date="2020" name="Stud. Mycol.">
        <title>101 Dothideomycetes genomes: a test case for predicting lifestyles and emergence of pathogens.</title>
        <authorList>
            <person name="Haridas S."/>
            <person name="Albert R."/>
            <person name="Binder M."/>
            <person name="Bloem J."/>
            <person name="Labutti K."/>
            <person name="Salamov A."/>
            <person name="Andreopoulos B."/>
            <person name="Baker S."/>
            <person name="Barry K."/>
            <person name="Bills G."/>
            <person name="Bluhm B."/>
            <person name="Cannon C."/>
            <person name="Castanera R."/>
            <person name="Culley D."/>
            <person name="Daum C."/>
            <person name="Ezra D."/>
            <person name="Gonzalez J."/>
            <person name="Henrissat B."/>
            <person name="Kuo A."/>
            <person name="Liang C."/>
            <person name="Lipzen A."/>
            <person name="Lutzoni F."/>
            <person name="Magnuson J."/>
            <person name="Mondo S."/>
            <person name="Nolan M."/>
            <person name="Ohm R."/>
            <person name="Pangilinan J."/>
            <person name="Park H.-J."/>
            <person name="Ramirez L."/>
            <person name="Alfaro M."/>
            <person name="Sun H."/>
            <person name="Tritt A."/>
            <person name="Yoshinaga Y."/>
            <person name="Zwiers L.-H."/>
            <person name="Turgeon B."/>
            <person name="Goodwin S."/>
            <person name="Spatafora J."/>
            <person name="Crous P."/>
            <person name="Grigoriev I."/>
        </authorList>
    </citation>
    <scope>NUCLEOTIDE SEQUENCE</scope>
    <source>
        <strain evidence="1">CBS 627.86</strain>
    </source>
</reference>
<dbReference type="EMBL" id="ML977355">
    <property type="protein sequence ID" value="KAF2107314.1"/>
    <property type="molecule type" value="Genomic_DNA"/>
</dbReference>
<evidence type="ECO:0000313" key="2">
    <source>
        <dbReference type="Proteomes" id="UP000799770"/>
    </source>
</evidence>
<protein>
    <submittedName>
        <fullName evidence="1">Uncharacterized protein</fullName>
    </submittedName>
</protein>
<proteinExistence type="predicted"/>
<sequence length="187" mass="20808">MAAPYTPPVDNPDGAYLVRFDEKGQPISTRFEMHPNVREATSAAMLLDNPLIEENVAKRDFPSNPRGSCTGRTIPGPQDNSYSVVQNCLGTWLNQNSGGDIGDPYNRGGVFYCRQGDTLLAVCLYDQQYIAGSPAEIQTFNGIMDQDCGSWRSGYVFIKDWNKTYWRTTWGEEICGNDGGVRKQVYA</sequence>
<organism evidence="1 2">
    <name type="scientific">Lophiotrema nucula</name>
    <dbReference type="NCBI Taxonomy" id="690887"/>
    <lineage>
        <taxon>Eukaryota</taxon>
        <taxon>Fungi</taxon>
        <taxon>Dikarya</taxon>
        <taxon>Ascomycota</taxon>
        <taxon>Pezizomycotina</taxon>
        <taxon>Dothideomycetes</taxon>
        <taxon>Pleosporomycetidae</taxon>
        <taxon>Pleosporales</taxon>
        <taxon>Lophiotremataceae</taxon>
        <taxon>Lophiotrema</taxon>
    </lineage>
</organism>
<evidence type="ECO:0000313" key="1">
    <source>
        <dbReference type="EMBL" id="KAF2107314.1"/>
    </source>
</evidence>
<keyword evidence="2" id="KW-1185">Reference proteome</keyword>
<name>A0A6A5YKS3_9PLEO</name>
<dbReference type="OrthoDB" id="3556948at2759"/>
<dbReference type="AlphaFoldDB" id="A0A6A5YKS3"/>